<name>A0A081NKL6_9GAMM</name>
<dbReference type="STRING" id="1137799.GZ78_02805"/>
<accession>A0A081NKL6</accession>
<dbReference type="RefSeq" id="WP_034832551.1">
    <property type="nucleotide sequence ID" value="NZ_JOKH01000001.1"/>
</dbReference>
<gene>
    <name evidence="1" type="ORF">GZ78_02805</name>
</gene>
<dbReference type="EMBL" id="JOKH01000001">
    <property type="protein sequence ID" value="KEQ18989.1"/>
    <property type="molecule type" value="Genomic_DNA"/>
</dbReference>
<evidence type="ECO:0000313" key="2">
    <source>
        <dbReference type="Proteomes" id="UP000028073"/>
    </source>
</evidence>
<dbReference type="Proteomes" id="UP000028073">
    <property type="component" value="Unassembled WGS sequence"/>
</dbReference>
<reference evidence="1 2" key="1">
    <citation type="submission" date="2014-06" db="EMBL/GenBank/DDBJ databases">
        <title>Whole Genome Sequences of Three Symbiotic Endozoicomonas Bacteria.</title>
        <authorList>
            <person name="Neave M.J."/>
            <person name="Apprill A."/>
            <person name="Voolstra C.R."/>
        </authorList>
    </citation>
    <scope>NUCLEOTIDE SEQUENCE [LARGE SCALE GENOMIC DNA]</scope>
    <source>
        <strain evidence="1 2">DSM 25634</strain>
    </source>
</reference>
<evidence type="ECO:0000313" key="1">
    <source>
        <dbReference type="EMBL" id="KEQ18989.1"/>
    </source>
</evidence>
<comment type="caution">
    <text evidence="1">The sequence shown here is derived from an EMBL/GenBank/DDBJ whole genome shotgun (WGS) entry which is preliminary data.</text>
</comment>
<keyword evidence="2" id="KW-1185">Reference proteome</keyword>
<sequence>MVEDRGLVLNNHESAMGLIVEYENGGRVWENCTSIVSKNTSQKKAPDQGAFFEKRITADASWHPDQAYMSIKTASLRCHSQVSNAVVVIARNRFVAQLIKAVFVQ</sequence>
<dbReference type="AlphaFoldDB" id="A0A081NKL6"/>
<protein>
    <submittedName>
        <fullName evidence="1">Uncharacterized protein</fullName>
    </submittedName>
</protein>
<proteinExistence type="predicted"/>
<organism evidence="1 2">
    <name type="scientific">Endozoicomonas numazuensis</name>
    <dbReference type="NCBI Taxonomy" id="1137799"/>
    <lineage>
        <taxon>Bacteria</taxon>
        <taxon>Pseudomonadati</taxon>
        <taxon>Pseudomonadota</taxon>
        <taxon>Gammaproteobacteria</taxon>
        <taxon>Oceanospirillales</taxon>
        <taxon>Endozoicomonadaceae</taxon>
        <taxon>Endozoicomonas</taxon>
    </lineage>
</organism>